<keyword evidence="1" id="KW-0472">Membrane</keyword>
<evidence type="ECO:0000256" key="1">
    <source>
        <dbReference type="SAM" id="Phobius"/>
    </source>
</evidence>
<feature type="transmembrane region" description="Helical" evidence="1">
    <location>
        <begin position="20"/>
        <end position="39"/>
    </location>
</feature>
<proteinExistence type="predicted"/>
<reference evidence="2 3" key="1">
    <citation type="submission" date="2019-03" db="EMBL/GenBank/DDBJ databases">
        <title>Genomic Encyclopedia of Type Strains, Phase IV (KMG-IV): sequencing the most valuable type-strain genomes for metagenomic binning, comparative biology and taxonomic classification.</title>
        <authorList>
            <person name="Goeker M."/>
        </authorList>
    </citation>
    <scope>NUCLEOTIDE SEQUENCE [LARGE SCALE GENOMIC DNA]</scope>
    <source>
        <strain evidence="2 3">DSM 12121</strain>
    </source>
</reference>
<dbReference type="NCBIfam" id="TIGR02532">
    <property type="entry name" value="IV_pilin_GFxxxE"/>
    <property type="match status" value="1"/>
</dbReference>
<dbReference type="OrthoDB" id="5496259at2"/>
<gene>
    <name evidence="2" type="ORF">C7389_102155</name>
</gene>
<dbReference type="Proteomes" id="UP000295129">
    <property type="component" value="Unassembled WGS sequence"/>
</dbReference>
<organism evidence="2 3">
    <name type="scientific">Azoarcus indigens</name>
    <dbReference type="NCBI Taxonomy" id="29545"/>
    <lineage>
        <taxon>Bacteria</taxon>
        <taxon>Pseudomonadati</taxon>
        <taxon>Pseudomonadota</taxon>
        <taxon>Betaproteobacteria</taxon>
        <taxon>Rhodocyclales</taxon>
        <taxon>Zoogloeaceae</taxon>
        <taxon>Azoarcus</taxon>
    </lineage>
</organism>
<evidence type="ECO:0000313" key="3">
    <source>
        <dbReference type="Proteomes" id="UP000295129"/>
    </source>
</evidence>
<protein>
    <submittedName>
        <fullName evidence="2">Type IV pilus assembly protein PilW</fullName>
    </submittedName>
</protein>
<keyword evidence="1" id="KW-1133">Transmembrane helix</keyword>
<name>A0A4R6EDF0_9RHOO</name>
<dbReference type="InterPro" id="IPR012902">
    <property type="entry name" value="N_methyl_site"/>
</dbReference>
<comment type="caution">
    <text evidence="2">The sequence shown here is derived from an EMBL/GenBank/DDBJ whole genome shotgun (WGS) entry which is preliminary data.</text>
</comment>
<keyword evidence="1" id="KW-0812">Transmembrane</keyword>
<dbReference type="PROSITE" id="PS00409">
    <property type="entry name" value="PROKAR_NTER_METHYL"/>
    <property type="match status" value="1"/>
</dbReference>
<dbReference type="Pfam" id="PF07963">
    <property type="entry name" value="N_methyl"/>
    <property type="match status" value="1"/>
</dbReference>
<accession>A0A4R6EDF0</accession>
<evidence type="ECO:0000313" key="2">
    <source>
        <dbReference type="EMBL" id="TDN56220.1"/>
    </source>
</evidence>
<sequence>MRRPPLPLRRLQGLTLIEMMIALVLGLIVVAGVGSVFLANRQVYRNSEGLSRIQENIRTAFELMARDLRETGGTACDPSGTLSNTAWWNSWGLRAYSGSTAFPTGMPEFGSQAAKRVQGSQAMILSGTTGLPASVSTHSGTTITTQAAHDLPTDGYLLICNPLSSAGQLFQASGGTTTTITYAAGAVPNTTFGRNSELSRFASQGWFIGCNGRSACDQDTGRSLYRTQFINSSAQTQEIVEGVSAMTLQFLREGDAVYSAMADTAGWTSTDWAGVSAISVRLTFVEPGSEAASGIAENGGSARVSRELTNVITLRNRMP</sequence>
<keyword evidence="3" id="KW-1185">Reference proteome</keyword>
<dbReference type="AlphaFoldDB" id="A0A4R6EDF0"/>
<dbReference type="EMBL" id="SNVV01000002">
    <property type="protein sequence ID" value="TDN56220.1"/>
    <property type="molecule type" value="Genomic_DNA"/>
</dbReference>
<dbReference type="RefSeq" id="WP_133588485.1">
    <property type="nucleotide sequence ID" value="NZ_SNVV01000002.1"/>
</dbReference>